<dbReference type="AlphaFoldDB" id="A0AAV2E7J6"/>
<evidence type="ECO:0000256" key="1">
    <source>
        <dbReference type="SAM" id="SignalP"/>
    </source>
</evidence>
<accession>A0AAV2E7J6</accession>
<keyword evidence="1" id="KW-0732">Signal</keyword>
<feature type="chain" id="PRO_5043415992" evidence="1">
    <location>
        <begin position="20"/>
        <end position="86"/>
    </location>
</feature>
<evidence type="ECO:0000313" key="2">
    <source>
        <dbReference type="EMBL" id="CAL1381844.1"/>
    </source>
</evidence>
<sequence length="86" mass="9476">MRHPVEPLHLGLLVATTFAQFLGWNKVDTMHMGGGGGIITRLAQYFDVDVKRASIVGRTEAFPSETLYNMKLVLQGEPGVEYLDGL</sequence>
<organism evidence="2 3">
    <name type="scientific">Linum trigynum</name>
    <dbReference type="NCBI Taxonomy" id="586398"/>
    <lineage>
        <taxon>Eukaryota</taxon>
        <taxon>Viridiplantae</taxon>
        <taxon>Streptophyta</taxon>
        <taxon>Embryophyta</taxon>
        <taxon>Tracheophyta</taxon>
        <taxon>Spermatophyta</taxon>
        <taxon>Magnoliopsida</taxon>
        <taxon>eudicotyledons</taxon>
        <taxon>Gunneridae</taxon>
        <taxon>Pentapetalae</taxon>
        <taxon>rosids</taxon>
        <taxon>fabids</taxon>
        <taxon>Malpighiales</taxon>
        <taxon>Linaceae</taxon>
        <taxon>Linum</taxon>
    </lineage>
</organism>
<protein>
    <submittedName>
        <fullName evidence="2">Uncharacterized protein</fullName>
    </submittedName>
</protein>
<gene>
    <name evidence="2" type="ORF">LTRI10_LOCUS23198</name>
</gene>
<feature type="signal peptide" evidence="1">
    <location>
        <begin position="1"/>
        <end position="19"/>
    </location>
</feature>
<name>A0AAV2E7J6_9ROSI</name>
<reference evidence="2 3" key="1">
    <citation type="submission" date="2024-04" db="EMBL/GenBank/DDBJ databases">
        <authorList>
            <person name="Fracassetti M."/>
        </authorList>
    </citation>
    <scope>NUCLEOTIDE SEQUENCE [LARGE SCALE GENOMIC DNA]</scope>
</reference>
<evidence type="ECO:0000313" key="3">
    <source>
        <dbReference type="Proteomes" id="UP001497516"/>
    </source>
</evidence>
<proteinExistence type="predicted"/>
<dbReference type="Proteomes" id="UP001497516">
    <property type="component" value="Chromosome 4"/>
</dbReference>
<keyword evidence="3" id="KW-1185">Reference proteome</keyword>
<dbReference type="EMBL" id="OZ034817">
    <property type="protein sequence ID" value="CAL1381844.1"/>
    <property type="molecule type" value="Genomic_DNA"/>
</dbReference>